<proteinExistence type="predicted"/>
<name>A0A8J2LDU2_9HEXA</name>
<dbReference type="EMBL" id="CAJVCH010553978">
    <property type="protein sequence ID" value="CAG7830047.1"/>
    <property type="molecule type" value="Genomic_DNA"/>
</dbReference>
<evidence type="ECO:0000313" key="1">
    <source>
        <dbReference type="EMBL" id="CAG7830047.1"/>
    </source>
</evidence>
<protein>
    <submittedName>
        <fullName evidence="1">Uncharacterized protein</fullName>
    </submittedName>
</protein>
<dbReference type="AlphaFoldDB" id="A0A8J2LDU2"/>
<organism evidence="1 2">
    <name type="scientific">Allacma fusca</name>
    <dbReference type="NCBI Taxonomy" id="39272"/>
    <lineage>
        <taxon>Eukaryota</taxon>
        <taxon>Metazoa</taxon>
        <taxon>Ecdysozoa</taxon>
        <taxon>Arthropoda</taxon>
        <taxon>Hexapoda</taxon>
        <taxon>Collembola</taxon>
        <taxon>Symphypleona</taxon>
        <taxon>Sminthuridae</taxon>
        <taxon>Allacma</taxon>
    </lineage>
</organism>
<comment type="caution">
    <text evidence="1">The sequence shown here is derived from an EMBL/GenBank/DDBJ whole genome shotgun (WGS) entry which is preliminary data.</text>
</comment>
<evidence type="ECO:0000313" key="2">
    <source>
        <dbReference type="Proteomes" id="UP000708208"/>
    </source>
</evidence>
<keyword evidence="2" id="KW-1185">Reference proteome</keyword>
<gene>
    <name evidence="1" type="ORF">AFUS01_LOCUS39874</name>
</gene>
<accession>A0A8J2LDU2</accession>
<reference evidence="1" key="1">
    <citation type="submission" date="2021-06" db="EMBL/GenBank/DDBJ databases">
        <authorList>
            <person name="Hodson N. C."/>
            <person name="Mongue J. A."/>
            <person name="Jaron S. K."/>
        </authorList>
    </citation>
    <scope>NUCLEOTIDE SEQUENCE</scope>
</reference>
<sequence>MLRLVCQEFNRNVMGETDFESRVVITLNGSKIEQEAFEPTTVWKHFRIHCFTYEDLYEDCEEDTCHEDEAVEGNEEHENTPDFEWLYLMISDAESLCISTKDIETDHGAIFPPLKDLLESA</sequence>
<dbReference type="Proteomes" id="UP000708208">
    <property type="component" value="Unassembled WGS sequence"/>
</dbReference>
<feature type="non-terminal residue" evidence="1">
    <location>
        <position position="121"/>
    </location>
</feature>